<dbReference type="InterPro" id="IPR036551">
    <property type="entry name" value="Flavin_trans-like"/>
</dbReference>
<sequence>MSLKGRKVIIGLTGGIACYKVPYLVRYLVKDGAEVRVVMTEHATKFITPLTMETVSRHPVYYDMFADREYVSTQHIELAHWADLFVIAPATANVMAKMAHGICDDLLTTVICATGKPVMFAPAMNPGMWQNRVTQRNLQILKDLGYQFIGPAEGEMAEKQIGWGRMVEPLELFEAVKQFFAAGSKKKVLKGRNILVTAGPCREAIDPVRFISNRSSGKMGFAIAQAALDLGAHVTLVSGPTSLTPPAGADFTSVETTAQMHKAVADAFAKVDCLVMAAAPSDFTPRAVAKHKIKRGTTKLELTLEPTADILKDIARLKKPRQIVIGFALETEHEEEHARKKLVEKRLDMIVVNNPRNRGAAFEHDTNQVTLIRPRRKPERWPLMSKEEVARRLTDEVAVMLAGKKG</sequence>
<dbReference type="NCBIfam" id="TIGR00521">
    <property type="entry name" value="coaBC_dfp"/>
    <property type="match status" value="1"/>
</dbReference>
<dbReference type="GO" id="GO:0004632">
    <property type="term" value="F:phosphopantothenate--cysteine ligase activity"/>
    <property type="evidence" value="ECO:0007669"/>
    <property type="project" value="UniProtKB-UniRule"/>
</dbReference>
<dbReference type="GO" id="GO:0071513">
    <property type="term" value="C:phosphopantothenoylcysteine decarboxylase complex"/>
    <property type="evidence" value="ECO:0007669"/>
    <property type="project" value="TreeGrafter"/>
</dbReference>
<dbReference type="Gene3D" id="3.40.50.10300">
    <property type="entry name" value="CoaB-like"/>
    <property type="match status" value="1"/>
</dbReference>
<dbReference type="GO" id="GO:0046872">
    <property type="term" value="F:metal ion binding"/>
    <property type="evidence" value="ECO:0007669"/>
    <property type="project" value="UniProtKB-KW"/>
</dbReference>
<dbReference type="PROSITE" id="PS51257">
    <property type="entry name" value="PROKAR_LIPOPROTEIN"/>
    <property type="match status" value="1"/>
</dbReference>
<comment type="caution">
    <text evidence="3">Lacks conserved residue(s) required for the propagation of feature annotation.</text>
</comment>
<dbReference type="GO" id="GO:0015937">
    <property type="term" value="P:coenzyme A biosynthetic process"/>
    <property type="evidence" value="ECO:0007669"/>
    <property type="project" value="UniProtKB-UniRule"/>
</dbReference>
<dbReference type="AlphaFoldDB" id="A0A855X862"/>
<evidence type="ECO:0000313" key="7">
    <source>
        <dbReference type="EMBL" id="PWB73263.1"/>
    </source>
</evidence>
<comment type="function">
    <text evidence="3">Catalyzes two sequential steps in the biosynthesis of coenzyme A. In the first step cysteine is conjugated to 4'-phosphopantothenate to form 4-phosphopantothenoylcysteine. In the second step the latter compound is decarboxylated to form 4'-phosphopantotheine.</text>
</comment>
<evidence type="ECO:0000259" key="6">
    <source>
        <dbReference type="Pfam" id="PF04127"/>
    </source>
</evidence>
<dbReference type="GO" id="GO:0015941">
    <property type="term" value="P:pantothenate catabolic process"/>
    <property type="evidence" value="ECO:0007669"/>
    <property type="project" value="InterPro"/>
</dbReference>
<reference evidence="7 8" key="1">
    <citation type="journal article" date="2018" name="ISME J.">
        <title>A methanotrophic archaeon couples anaerobic oxidation of methane to Fe(III) reduction.</title>
        <authorList>
            <person name="Cai C."/>
            <person name="Leu A.O."/>
            <person name="Xie G.J."/>
            <person name="Guo J."/>
            <person name="Feng Y."/>
            <person name="Zhao J.X."/>
            <person name="Tyson G.W."/>
            <person name="Yuan Z."/>
            <person name="Hu S."/>
        </authorList>
    </citation>
    <scope>NUCLEOTIDE SEQUENCE [LARGE SCALE GENOMIC DNA]</scope>
    <source>
        <strain evidence="7">FeB_12</strain>
    </source>
</reference>
<protein>
    <recommendedName>
        <fullName evidence="3">Coenzyme A biosynthesis bifunctional protein CoaBC</fullName>
    </recommendedName>
    <alternativeName>
        <fullName evidence="3">DNA/pantothenate metabolism flavoprotein</fullName>
    </alternativeName>
    <alternativeName>
        <fullName evidence="3">Phosphopantothenoylcysteine synthetase/decarboxylase</fullName>
        <shortName evidence="3">PPCS-PPCDC</shortName>
    </alternativeName>
    <domain>
        <recommendedName>
            <fullName evidence="3">Phosphopantothenoylcysteine decarboxylase</fullName>
            <shortName evidence="3">PPC decarboxylase</shortName>
            <shortName evidence="3">PPC-DC</shortName>
            <ecNumber evidence="3">4.1.1.36</ecNumber>
        </recommendedName>
        <alternativeName>
            <fullName evidence="3">CoaC</fullName>
        </alternativeName>
    </domain>
    <domain>
        <recommendedName>
            <fullName evidence="3">Phosphopantothenate--cysteine ligase</fullName>
            <ecNumber evidence="3">6.3.2.5</ecNumber>
        </recommendedName>
        <alternativeName>
            <fullName evidence="3">CoaB</fullName>
        </alternativeName>
        <alternativeName>
            <fullName evidence="3">Phosphopantothenoylcysteine synthetase</fullName>
            <shortName evidence="3">PPC synthetase</shortName>
            <shortName evidence="3">PPC-S</shortName>
        </alternativeName>
    </domain>
</protein>
<evidence type="ECO:0000256" key="2">
    <source>
        <dbReference type="ARBA" id="ARBA00023239"/>
    </source>
</evidence>
<feature type="binding site" evidence="3">
    <location>
        <position position="282"/>
    </location>
    <ligand>
        <name>CTP</name>
        <dbReference type="ChEBI" id="CHEBI:37563"/>
    </ligand>
</feature>
<comment type="caution">
    <text evidence="7">The sequence shown here is derived from an EMBL/GenBank/DDBJ whole genome shotgun (WGS) entry which is preliminary data.</text>
</comment>
<dbReference type="Pfam" id="PF02441">
    <property type="entry name" value="Flavoprotein"/>
    <property type="match status" value="1"/>
</dbReference>
<dbReference type="SUPFAM" id="SSF52507">
    <property type="entry name" value="Homo-oligomeric flavin-containing Cys decarboxylases, HFCD"/>
    <property type="match status" value="1"/>
</dbReference>
<dbReference type="InterPro" id="IPR007085">
    <property type="entry name" value="DNA/pantothenate-metab_flavo_C"/>
</dbReference>
<keyword evidence="3 4" id="KW-0285">Flavoprotein</keyword>
<feature type="binding site" evidence="3">
    <location>
        <position position="327"/>
    </location>
    <ligand>
        <name>CTP</name>
        <dbReference type="ChEBI" id="CHEBI:37563"/>
    </ligand>
</feature>
<feature type="binding site" evidence="3">
    <location>
        <position position="292"/>
    </location>
    <ligand>
        <name>CTP</name>
        <dbReference type="ChEBI" id="CHEBI:37563"/>
    </ligand>
</feature>
<keyword evidence="3" id="KW-0511">Multifunctional enzyme</keyword>
<keyword evidence="2 3" id="KW-0456">Lyase</keyword>
<dbReference type="InterPro" id="IPR005252">
    <property type="entry name" value="CoaBC"/>
</dbReference>
<comment type="pathway">
    <text evidence="3 4">Cofactor biosynthesis; coenzyme A biosynthesis; CoA from (R)-pantothenate: step 2/5.</text>
</comment>
<dbReference type="InterPro" id="IPR035929">
    <property type="entry name" value="CoaB-like_sf"/>
</dbReference>
<dbReference type="EC" id="4.1.1.36" evidence="3"/>
<evidence type="ECO:0000256" key="1">
    <source>
        <dbReference type="ARBA" id="ARBA00022793"/>
    </source>
</evidence>
<comment type="catalytic activity">
    <reaction evidence="3 4">
        <text>(R)-4'-phosphopantothenate + L-cysteine + CTP = N-[(R)-4-phosphopantothenoyl]-L-cysteine + CMP + diphosphate + H(+)</text>
        <dbReference type="Rhea" id="RHEA:19397"/>
        <dbReference type="ChEBI" id="CHEBI:10986"/>
        <dbReference type="ChEBI" id="CHEBI:15378"/>
        <dbReference type="ChEBI" id="CHEBI:33019"/>
        <dbReference type="ChEBI" id="CHEBI:35235"/>
        <dbReference type="ChEBI" id="CHEBI:37563"/>
        <dbReference type="ChEBI" id="CHEBI:59458"/>
        <dbReference type="ChEBI" id="CHEBI:60377"/>
        <dbReference type="EC" id="6.3.2.5"/>
    </reaction>
</comment>
<comment type="similarity">
    <text evidence="3 4">In the N-terminal section; belongs to the HFCD (homo-oligomeric flavin containing Cys decarboxylase) superfamily.</text>
</comment>
<keyword evidence="3 4" id="KW-0288">FMN</keyword>
<evidence type="ECO:0000256" key="4">
    <source>
        <dbReference type="RuleBase" id="RU364078"/>
    </source>
</evidence>
<evidence type="ECO:0000259" key="5">
    <source>
        <dbReference type="Pfam" id="PF02441"/>
    </source>
</evidence>
<dbReference type="Pfam" id="PF04127">
    <property type="entry name" value="DFP"/>
    <property type="match status" value="1"/>
</dbReference>
<dbReference type="EC" id="6.3.2.5" evidence="3"/>
<dbReference type="GO" id="GO:0010181">
    <property type="term" value="F:FMN binding"/>
    <property type="evidence" value="ECO:0007669"/>
    <property type="project" value="UniProtKB-UniRule"/>
</dbReference>
<keyword evidence="3" id="KW-0460">Magnesium</keyword>
<comment type="function">
    <text evidence="4">Catalyzes two steps in the biosynthesis of coenzyme A. In the first step cysteine is conjugated to 4'-phosphopantothenate to form 4-phosphopantothenoylcysteine, in the latter compound is decarboxylated to form 4'-phosphopantotheine.</text>
</comment>
<keyword evidence="1 3" id="KW-0210">Decarboxylase</keyword>
<name>A0A855X862_9BACT</name>
<dbReference type="GO" id="GO:0004633">
    <property type="term" value="F:phosphopantothenoylcysteine decarboxylase activity"/>
    <property type="evidence" value="ECO:0007669"/>
    <property type="project" value="UniProtKB-UniRule"/>
</dbReference>
<evidence type="ECO:0000313" key="8">
    <source>
        <dbReference type="Proteomes" id="UP000250918"/>
    </source>
</evidence>
<proteinExistence type="inferred from homology"/>
<feature type="domain" description="Flavoprotein" evidence="5">
    <location>
        <begin position="7"/>
        <end position="175"/>
    </location>
</feature>
<comment type="pathway">
    <text evidence="3 4">Cofactor biosynthesis; coenzyme A biosynthesis; CoA from (R)-pantothenate: step 3/5.</text>
</comment>
<comment type="cofactor">
    <cofactor evidence="3">
        <name>Mg(2+)</name>
        <dbReference type="ChEBI" id="CHEBI:18420"/>
    </cofactor>
</comment>
<feature type="region of interest" description="Phosphopantothenate--cysteine ligase" evidence="3">
    <location>
        <begin position="194"/>
        <end position="406"/>
    </location>
</feature>
<dbReference type="HAMAP" id="MF_02225">
    <property type="entry name" value="CoaBC"/>
    <property type="match status" value="1"/>
</dbReference>
<feature type="binding site" evidence="3">
    <location>
        <position position="345"/>
    </location>
    <ligand>
        <name>CTP</name>
        <dbReference type="ChEBI" id="CHEBI:37563"/>
    </ligand>
</feature>
<evidence type="ECO:0000256" key="3">
    <source>
        <dbReference type="HAMAP-Rule" id="MF_02225"/>
    </source>
</evidence>
<dbReference type="Proteomes" id="UP000250918">
    <property type="component" value="Unassembled WGS sequence"/>
</dbReference>
<dbReference type="EMBL" id="PQAP01000060">
    <property type="protein sequence ID" value="PWB73263.1"/>
    <property type="molecule type" value="Genomic_DNA"/>
</dbReference>
<dbReference type="SUPFAM" id="SSF102645">
    <property type="entry name" value="CoaB-like"/>
    <property type="match status" value="1"/>
</dbReference>
<feature type="binding site" evidence="3">
    <location>
        <position position="341"/>
    </location>
    <ligand>
        <name>CTP</name>
        <dbReference type="ChEBI" id="CHEBI:37563"/>
    </ligand>
</feature>
<dbReference type="PANTHER" id="PTHR14359:SF6">
    <property type="entry name" value="PHOSPHOPANTOTHENOYLCYSTEINE DECARBOXYLASE"/>
    <property type="match status" value="1"/>
</dbReference>
<comment type="similarity">
    <text evidence="3 4">In the C-terminal section; belongs to the PPC synthetase family.</text>
</comment>
<dbReference type="InterPro" id="IPR003382">
    <property type="entry name" value="Flavoprotein"/>
</dbReference>
<gene>
    <name evidence="3 7" type="primary">coaBC</name>
    <name evidence="7" type="ORF">C3F09_05440</name>
</gene>
<dbReference type="PANTHER" id="PTHR14359">
    <property type="entry name" value="HOMO-OLIGOMERIC FLAVIN CONTAINING CYS DECARBOXYLASE FAMILY"/>
    <property type="match status" value="1"/>
</dbReference>
<comment type="catalytic activity">
    <reaction evidence="3 4">
        <text>N-[(R)-4-phosphopantothenoyl]-L-cysteine + H(+) = (R)-4'-phosphopantetheine + CO2</text>
        <dbReference type="Rhea" id="RHEA:16793"/>
        <dbReference type="ChEBI" id="CHEBI:15378"/>
        <dbReference type="ChEBI" id="CHEBI:16526"/>
        <dbReference type="ChEBI" id="CHEBI:59458"/>
        <dbReference type="ChEBI" id="CHEBI:61723"/>
        <dbReference type="EC" id="4.1.1.36"/>
    </reaction>
</comment>
<feature type="region of interest" description="Phosphopantothenoylcysteine decarboxylase" evidence="3">
    <location>
        <begin position="1"/>
        <end position="193"/>
    </location>
</feature>
<accession>A0A855X862</accession>
<comment type="cofactor">
    <cofactor evidence="3">
        <name>FMN</name>
        <dbReference type="ChEBI" id="CHEBI:58210"/>
    </cofactor>
    <text evidence="3">Binds 1 FMN per subunit.</text>
</comment>
<feature type="domain" description="DNA/pantothenate metabolism flavoprotein C-terminal" evidence="6">
    <location>
        <begin position="189"/>
        <end position="398"/>
    </location>
</feature>
<keyword evidence="3 4" id="KW-0436">Ligase</keyword>
<dbReference type="UniPathway" id="UPA00241">
    <property type="reaction ID" value="UER00353"/>
</dbReference>
<organism evidence="7 8">
    <name type="scientific">candidate division GN15 bacterium</name>
    <dbReference type="NCBI Taxonomy" id="2072418"/>
    <lineage>
        <taxon>Bacteria</taxon>
        <taxon>candidate division GN15</taxon>
    </lineage>
</organism>
<keyword evidence="3" id="KW-0479">Metal-binding</keyword>
<dbReference type="Gene3D" id="3.40.50.1950">
    <property type="entry name" value="Flavin prenyltransferase-like"/>
    <property type="match status" value="1"/>
</dbReference>